<keyword evidence="3" id="KW-0813">Transport</keyword>
<gene>
    <name evidence="6" type="ORF">SISSUDRAFT_665994</name>
</gene>
<comment type="subcellular location">
    <subcellularLocation>
        <location evidence="1">Nucleus</location>
    </subcellularLocation>
</comment>
<evidence type="ECO:0000256" key="5">
    <source>
        <dbReference type="SAM" id="MobiDB-lite"/>
    </source>
</evidence>
<feature type="region of interest" description="Disordered" evidence="5">
    <location>
        <begin position="452"/>
        <end position="472"/>
    </location>
</feature>
<dbReference type="Proteomes" id="UP000076798">
    <property type="component" value="Unassembled WGS sequence"/>
</dbReference>
<keyword evidence="4" id="KW-0539">Nucleus</keyword>
<organism evidence="6 7">
    <name type="scientific">Sistotremastrum suecicum HHB10207 ss-3</name>
    <dbReference type="NCBI Taxonomy" id="1314776"/>
    <lineage>
        <taxon>Eukaryota</taxon>
        <taxon>Fungi</taxon>
        <taxon>Dikarya</taxon>
        <taxon>Basidiomycota</taxon>
        <taxon>Agaricomycotina</taxon>
        <taxon>Agaricomycetes</taxon>
        <taxon>Sistotremastrales</taxon>
        <taxon>Sistotremastraceae</taxon>
        <taxon>Sistotremastrum</taxon>
    </lineage>
</organism>
<accession>A0A166E3P1</accession>
<evidence type="ECO:0000256" key="1">
    <source>
        <dbReference type="ARBA" id="ARBA00004123"/>
    </source>
</evidence>
<dbReference type="Pfam" id="PF11894">
    <property type="entry name" value="Nup192"/>
    <property type="match status" value="1"/>
</dbReference>
<evidence type="ECO:0008006" key="8">
    <source>
        <dbReference type="Google" id="ProtNLM"/>
    </source>
</evidence>
<dbReference type="PANTHER" id="PTHR31344:SF0">
    <property type="entry name" value="NUCLEAR PORE COMPLEX PROTEIN NUP205"/>
    <property type="match status" value="1"/>
</dbReference>
<dbReference type="EMBL" id="KV428050">
    <property type="protein sequence ID" value="KZT39178.1"/>
    <property type="molecule type" value="Genomic_DNA"/>
</dbReference>
<feature type="compositionally biased region" description="Low complexity" evidence="5">
    <location>
        <begin position="615"/>
        <end position="625"/>
    </location>
</feature>
<dbReference type="PANTHER" id="PTHR31344">
    <property type="entry name" value="NUCLEAR PORE COMPLEX PROTEIN NUP205"/>
    <property type="match status" value="1"/>
</dbReference>
<reference evidence="6 7" key="1">
    <citation type="journal article" date="2016" name="Mol. Biol. Evol.">
        <title>Comparative Genomics of Early-Diverging Mushroom-Forming Fungi Provides Insights into the Origins of Lignocellulose Decay Capabilities.</title>
        <authorList>
            <person name="Nagy L.G."/>
            <person name="Riley R."/>
            <person name="Tritt A."/>
            <person name="Adam C."/>
            <person name="Daum C."/>
            <person name="Floudas D."/>
            <person name="Sun H."/>
            <person name="Yadav J.S."/>
            <person name="Pangilinan J."/>
            <person name="Larsson K.H."/>
            <person name="Matsuura K."/>
            <person name="Barry K."/>
            <person name="Labutti K."/>
            <person name="Kuo R."/>
            <person name="Ohm R.A."/>
            <person name="Bhattacharya S.S."/>
            <person name="Shirouzu T."/>
            <person name="Yoshinaga Y."/>
            <person name="Martin F.M."/>
            <person name="Grigoriev I.V."/>
            <person name="Hibbett D.S."/>
        </authorList>
    </citation>
    <scope>NUCLEOTIDE SEQUENCE [LARGE SCALE GENOMIC DNA]</scope>
    <source>
        <strain evidence="6 7">HHB10207 ss-3</strain>
    </source>
</reference>
<name>A0A166E3P1_9AGAM</name>
<sequence length="2154" mass="237113">MNSLDALYNSLRGLEPTSPGSYLQDVHFELITATQTLRSLFDIPPRNPAEEREIKSGKAKIGDRTLVLNGAFISEVLFLAQHLDISELRVAELVDTIMCTDPNLIPEDRIEKAIALYHSRRETLVACLHLIVQGVFAEEVDDRPRILGEYARNQLFGDLVPLSEGRRGALGEKILEECKRVEATMKRVADAITNAKSRTDLQGGTLGRTALELRHNYLIQERYSLTFLLYLCAQSRLLTGIDIVKLISTLAENTSTSSETSPYILCTILKALDPHAPAPNPLFTDPVFIKLVSQQLNFGPQAPGAGAAAGREWKSPKSLPTKSLLQMKWALFGRAALAANVRPGNGFTEDSIEGSIKLAIENDAFTALLALVFLTESSQKSKFGRDPLSYAFALRSEMNENGLTASIGGRIRPEFRGFVLETVRDACLDLIGDAPTILRSVRIRQEDLLGASAHRPPHHVPSGTTSSSSNPQPRTDISIFFILLGTLYTLLPPDSALDFFTPLDPKQYSPREANLNIFLKWASDVSDWDMRRAMFEMIAGLCNGKNVAEMGYNLLAGGGQGAIPIAAPGIVGIGTLGGSVGGEGLAGSGGLSWKALFRTLDQLASRLPNPRSNSQHQHQTQQHQQRFPGSRPPPHAPAQAHGAPPSPQEIFLLSSFLSILRTIVSHAPRARLALHNLTSLRAISSIVTLIPCHIPLELKGVLFATLSEFCKAGAGVAGVEICKEVWSALEEIEVLGGEEYSGVNDARGGLFGGFGGIGGIGGAVQVKSGVSFELDDVEVPGKRYPSTYGFITLLNSLIHTPKSIPLSKRLLSYEPTHTVPDNLGAPRRPPGIGPYVKFVIHKVLLPTLNERNPREYADTAEKWMMIDECLCFLENCLASYPLDELLHLAETDMTIIRKVVAHPGFEVLHQLLTDSPLVNALLNYLHQGASFLESSSSSSNGASPSPEFEKTMLRVLRITHRTLEIQSIFIEVLTPLLSDIDTSTLLPPSSGPFISSSITGLDQRLVWSPDCVISIGLCITYGSEEELVLMGIRTLAILSASPSWTAMDQVNIVGSRRHVNRLAVALERNADSQLILNAFVRMLNEDVIGFVSEPDVQATTGAGAPIEDLYRPSLIEAIRWEILDLLLDNTSANRQGPNLGHLLLGFVENGNELILQDPREAGARISCLHIILNLLNRGVPRVSGALSKPTNAAPERDISPLYETNPALAEKCYRLIYQLCTQDLTRETTMRYLRTRENFFVRHLSAMPSPIPVPPSSEEGAMGQIHYSDQTQVSTSCETIVAFLRLRSWVVEAVAQEVHLLTRSGQVNRVQEILEILFGLSSDRSAEEEEEIDEYGMMGGFNPSTFDPGQSLTKIVELFYSFDFDWEESYEVTQVPIQFYSGINLLASIRTDYAGCELVDRDTLIQMLQEAKNQLQPQLTTDAQKTQLEIETSYILASCTIENHRREIQHAKGVGLDSWRRLLDICLAKCFDRLPHDRRESVLIDLLRALPPTIRSGALSAQATVSLSETIVSLMTKLRADRYQQVIVQSPVDDSYAATLPTENLLTLLKSILECILDNSQLELVRGNLYAALINFLNLVDSSRRQTPSSADSHASIARLNMSQTLDDVSSFNGDSSSLDLSFSQRPSKAPRSDLESGTLEVLSVVVEKLMQVVARDAIDGTEVWRSVALTFLDSLIRISRSEKSHPVLTTLAKQGALYTLVRGIKDIDADIEMLYDPDPMNLNSLYVYEARMALLTRIAQTRQGAERLVDSRLFPVLTQCEFIDAKPEADRNILDASSFLPNALHRYHQLLLPALQLIDSVLATLGSSSKQASKQAFDFLIAHRETITILLKDNSSEISLASFQDRQLLVSICSYVFPSIERTKLGPADFGPIHAAVANIGARCLVPSRWHQMPRPLNDAELVAQATTVDVGGRHVTKFDVMVQTSLKSLKYWVINYLSTSSNSMGLDFRRVLSASTAQKTDTTAHGLVLQPSIGDAIFALGSVFDQLTDVLRQVSNLSHKLANKESVDAMEVSNIVRSSGVLFIKDLQTPQQRSFAFREIERQRNEAAAEVLTFIHSLEVLLLLIWRHLDYFLSGRHLEEHLTQSDSSSGGPISLTASRVGNPRSVHHVDLGALRNEAAAQLIPIVEKSAKTLTRVNPSRISSAEKYEIRSR</sequence>
<evidence type="ECO:0000256" key="4">
    <source>
        <dbReference type="ARBA" id="ARBA00023242"/>
    </source>
</evidence>
<evidence type="ECO:0000256" key="3">
    <source>
        <dbReference type="ARBA" id="ARBA00022448"/>
    </source>
</evidence>
<proteinExistence type="inferred from homology"/>
<dbReference type="GO" id="GO:0017056">
    <property type="term" value="F:structural constituent of nuclear pore"/>
    <property type="evidence" value="ECO:0007669"/>
    <property type="project" value="TreeGrafter"/>
</dbReference>
<dbReference type="GO" id="GO:0006999">
    <property type="term" value="P:nuclear pore organization"/>
    <property type="evidence" value="ECO:0007669"/>
    <property type="project" value="TreeGrafter"/>
</dbReference>
<protein>
    <recommendedName>
        <fullName evidence="8">Nucleoporin Nup186/Nup192/Nup205</fullName>
    </recommendedName>
</protein>
<evidence type="ECO:0000256" key="2">
    <source>
        <dbReference type="ARBA" id="ARBA00005892"/>
    </source>
</evidence>
<dbReference type="STRING" id="1314776.A0A166E3P1"/>
<dbReference type="InterPro" id="IPR021827">
    <property type="entry name" value="Nup186/Nup192/Nup205"/>
</dbReference>
<keyword evidence="7" id="KW-1185">Reference proteome</keyword>
<dbReference type="OrthoDB" id="2019644at2759"/>
<feature type="region of interest" description="Disordered" evidence="5">
    <location>
        <begin position="607"/>
        <end position="645"/>
    </location>
</feature>
<evidence type="ECO:0000313" key="6">
    <source>
        <dbReference type="EMBL" id="KZT39178.1"/>
    </source>
</evidence>
<feature type="compositionally biased region" description="Polar residues" evidence="5">
    <location>
        <begin position="462"/>
        <end position="472"/>
    </location>
</feature>
<dbReference type="GO" id="GO:0044611">
    <property type="term" value="C:nuclear pore inner ring"/>
    <property type="evidence" value="ECO:0007669"/>
    <property type="project" value="TreeGrafter"/>
</dbReference>
<comment type="similarity">
    <text evidence="2">Belongs to the NUP186/NUP192/NUP205 family.</text>
</comment>
<evidence type="ECO:0000313" key="7">
    <source>
        <dbReference type="Proteomes" id="UP000076798"/>
    </source>
</evidence>